<comment type="subcellular location">
    <subcellularLocation>
        <location evidence="1">Cell membrane</location>
        <topology evidence="1">Peripheral membrane protein</topology>
    </subcellularLocation>
</comment>
<dbReference type="RefSeq" id="WP_074955125.1">
    <property type="nucleotide sequence ID" value="NZ_FPBV01000020.1"/>
</dbReference>
<name>A0A1I7KWD2_9BACL</name>
<dbReference type="EMBL" id="FPBV01000020">
    <property type="protein sequence ID" value="SFV01802.1"/>
    <property type="molecule type" value="Genomic_DNA"/>
</dbReference>
<dbReference type="InterPro" id="IPR003439">
    <property type="entry name" value="ABC_transporter-like_ATP-bd"/>
</dbReference>
<dbReference type="AlphaFoldDB" id="A0A1I7KWD2"/>
<dbReference type="InterPro" id="IPR027417">
    <property type="entry name" value="P-loop_NTPase"/>
</dbReference>
<dbReference type="eggNOG" id="COG3845">
    <property type="taxonomic scope" value="Bacteria"/>
</dbReference>
<evidence type="ECO:0000256" key="1">
    <source>
        <dbReference type="ARBA" id="ARBA00004202"/>
    </source>
</evidence>
<dbReference type="OrthoDB" id="9771863at2"/>
<organism evidence="10 11">
    <name type="scientific">Alicyclobacillus macrosporangiidus</name>
    <dbReference type="NCBI Taxonomy" id="392015"/>
    <lineage>
        <taxon>Bacteria</taxon>
        <taxon>Bacillati</taxon>
        <taxon>Bacillota</taxon>
        <taxon>Bacilli</taxon>
        <taxon>Bacillales</taxon>
        <taxon>Alicyclobacillaceae</taxon>
        <taxon>Alicyclobacillus</taxon>
    </lineage>
</organism>
<protein>
    <submittedName>
        <fullName evidence="10">Simple sugar transport system ATP-binding protein</fullName>
    </submittedName>
</protein>
<evidence type="ECO:0000259" key="9">
    <source>
        <dbReference type="PROSITE" id="PS50893"/>
    </source>
</evidence>
<dbReference type="SMART" id="SM00382">
    <property type="entry name" value="AAA"/>
    <property type="match status" value="2"/>
</dbReference>
<dbReference type="STRING" id="392015.SAMN05421543_12039"/>
<keyword evidence="7" id="KW-1278">Translocase</keyword>
<reference evidence="11" key="1">
    <citation type="submission" date="2016-10" db="EMBL/GenBank/DDBJ databases">
        <authorList>
            <person name="Varghese N."/>
        </authorList>
    </citation>
    <scope>NUCLEOTIDE SEQUENCE [LARGE SCALE GENOMIC DNA]</scope>
    <source>
        <strain evidence="11">DSM 17980</strain>
    </source>
</reference>
<evidence type="ECO:0000256" key="5">
    <source>
        <dbReference type="ARBA" id="ARBA00022741"/>
    </source>
</evidence>
<keyword evidence="6 10" id="KW-0067">ATP-binding</keyword>
<evidence type="ECO:0000256" key="2">
    <source>
        <dbReference type="ARBA" id="ARBA00022448"/>
    </source>
</evidence>
<dbReference type="InterPro" id="IPR050107">
    <property type="entry name" value="ABC_carbohydrate_import_ATPase"/>
</dbReference>
<dbReference type="PANTHER" id="PTHR43790">
    <property type="entry name" value="CARBOHYDRATE TRANSPORT ATP-BINDING PROTEIN MG119-RELATED"/>
    <property type="match status" value="1"/>
</dbReference>
<evidence type="ECO:0000313" key="11">
    <source>
        <dbReference type="Proteomes" id="UP000183508"/>
    </source>
</evidence>
<dbReference type="InterPro" id="IPR017871">
    <property type="entry name" value="ABC_transporter-like_CS"/>
</dbReference>
<dbReference type="PANTHER" id="PTHR43790:SF9">
    <property type="entry name" value="GALACTOFURANOSE TRANSPORTER ATP-BINDING PROTEIN YTFR"/>
    <property type="match status" value="1"/>
</dbReference>
<dbReference type="FunFam" id="3.40.50.300:FF:000127">
    <property type="entry name" value="Ribose import ATP-binding protein RbsA"/>
    <property type="match status" value="1"/>
</dbReference>
<gene>
    <name evidence="10" type="ORF">SAMN05421543_12039</name>
</gene>
<keyword evidence="11" id="KW-1185">Reference proteome</keyword>
<dbReference type="GO" id="GO:0005524">
    <property type="term" value="F:ATP binding"/>
    <property type="evidence" value="ECO:0007669"/>
    <property type="project" value="UniProtKB-KW"/>
</dbReference>
<keyword evidence="5" id="KW-0547">Nucleotide-binding</keyword>
<keyword evidence="4" id="KW-0677">Repeat</keyword>
<dbReference type="SUPFAM" id="SSF52540">
    <property type="entry name" value="P-loop containing nucleoside triphosphate hydrolases"/>
    <property type="match status" value="2"/>
</dbReference>
<evidence type="ECO:0000256" key="4">
    <source>
        <dbReference type="ARBA" id="ARBA00022737"/>
    </source>
</evidence>
<feature type="domain" description="ABC transporter" evidence="9">
    <location>
        <begin position="256"/>
        <end position="500"/>
    </location>
</feature>
<dbReference type="CDD" id="cd03216">
    <property type="entry name" value="ABC_Carb_Monos_I"/>
    <property type="match status" value="1"/>
</dbReference>
<feature type="domain" description="ABC transporter" evidence="9">
    <location>
        <begin position="5"/>
        <end position="239"/>
    </location>
</feature>
<keyword evidence="8" id="KW-0472">Membrane</keyword>
<dbReference type="CDD" id="cd03215">
    <property type="entry name" value="ABC_Carb_Monos_II"/>
    <property type="match status" value="1"/>
</dbReference>
<evidence type="ECO:0000256" key="3">
    <source>
        <dbReference type="ARBA" id="ARBA00022475"/>
    </source>
</evidence>
<dbReference type="Gene3D" id="3.40.50.300">
    <property type="entry name" value="P-loop containing nucleotide triphosphate hydrolases"/>
    <property type="match status" value="2"/>
</dbReference>
<dbReference type="PROSITE" id="PS00211">
    <property type="entry name" value="ABC_TRANSPORTER_1"/>
    <property type="match status" value="1"/>
</dbReference>
<evidence type="ECO:0000256" key="7">
    <source>
        <dbReference type="ARBA" id="ARBA00022967"/>
    </source>
</evidence>
<keyword evidence="2" id="KW-0813">Transport</keyword>
<evidence type="ECO:0000256" key="6">
    <source>
        <dbReference type="ARBA" id="ARBA00022840"/>
    </source>
</evidence>
<dbReference type="InterPro" id="IPR003593">
    <property type="entry name" value="AAA+_ATPase"/>
</dbReference>
<evidence type="ECO:0000313" key="10">
    <source>
        <dbReference type="EMBL" id="SFV01802.1"/>
    </source>
</evidence>
<proteinExistence type="predicted"/>
<dbReference type="GO" id="GO:0005886">
    <property type="term" value="C:plasma membrane"/>
    <property type="evidence" value="ECO:0007669"/>
    <property type="project" value="UniProtKB-SubCell"/>
</dbReference>
<sequence length="512" mass="56090">MSSFLEVVDVHKYFPGVKANDGVNLDVRAGEVHAVLGENGAGKSTLMKLISGLYQPDAGEIRLEGRPVRFGSPRNAIRAGIGMVHQHFMLIPALTVADNIVLGDEPGGIRYKRRTAAAQVRALSQKYRLEVDPLARVEQLSVGLQQRVEILKVLYRRARLLILDEPTAVLTPQEAEELFQVLRHLKAQGTPVLFISHKLDEVRAVADRITVMRAGRTVATVPAADASPQELANLMVGREVVLRVNKPPRTPGDVVLSVRNLSVTDAERRLRVRDVSFEVRAGEILGIAGVDGNGQTELADAIAGLLPASGGQVAFLSQDITRLPPGERTRRGIAYVPQDRQRDGLVLDFTLVENAMLRDVSHPPFSRRGILQHRPARAYTERLLEAFDVRPRDPDRHAGDLSGGNQQKMILAREVSRDPSLLIAVQPTRGLDVGAIEGIHRQLLRLREAGKAILLVSLELDEILSLSDRIAVMHHGQVVDIVPAETATREQIGLLMTGTRVGESEVAQPSNR</sequence>
<dbReference type="Proteomes" id="UP000183508">
    <property type="component" value="Unassembled WGS sequence"/>
</dbReference>
<dbReference type="GO" id="GO:0016887">
    <property type="term" value="F:ATP hydrolysis activity"/>
    <property type="evidence" value="ECO:0007669"/>
    <property type="project" value="InterPro"/>
</dbReference>
<keyword evidence="10" id="KW-0762">Sugar transport</keyword>
<evidence type="ECO:0000256" key="8">
    <source>
        <dbReference type="ARBA" id="ARBA00023136"/>
    </source>
</evidence>
<dbReference type="PROSITE" id="PS50893">
    <property type="entry name" value="ABC_TRANSPORTER_2"/>
    <property type="match status" value="2"/>
</dbReference>
<dbReference type="Pfam" id="PF00005">
    <property type="entry name" value="ABC_tran"/>
    <property type="match status" value="2"/>
</dbReference>
<keyword evidence="3" id="KW-1003">Cell membrane</keyword>
<accession>A0A1I7KWD2</accession>